<accession>A0ABW0X343</accession>
<dbReference type="RefSeq" id="WP_380226662.1">
    <property type="nucleotide sequence ID" value="NZ_JBHSOF010000022.1"/>
</dbReference>
<dbReference type="EMBL" id="JBHSOF010000022">
    <property type="protein sequence ID" value="MFC5664972.1"/>
    <property type="molecule type" value="Genomic_DNA"/>
</dbReference>
<organism evidence="2 3">
    <name type="scientific">Kitasatospora misakiensis</name>
    <dbReference type="NCBI Taxonomy" id="67330"/>
    <lineage>
        <taxon>Bacteria</taxon>
        <taxon>Bacillati</taxon>
        <taxon>Actinomycetota</taxon>
        <taxon>Actinomycetes</taxon>
        <taxon>Kitasatosporales</taxon>
        <taxon>Streptomycetaceae</taxon>
        <taxon>Kitasatospora</taxon>
    </lineage>
</organism>
<dbReference type="Proteomes" id="UP001595975">
    <property type="component" value="Unassembled WGS sequence"/>
</dbReference>
<comment type="caution">
    <text evidence="2">The sequence shown here is derived from an EMBL/GenBank/DDBJ whole genome shotgun (WGS) entry which is preliminary data.</text>
</comment>
<gene>
    <name evidence="2" type="ORF">ACFP3U_18535</name>
</gene>
<evidence type="ECO:0000313" key="2">
    <source>
        <dbReference type="EMBL" id="MFC5664972.1"/>
    </source>
</evidence>
<feature type="region of interest" description="Disordered" evidence="1">
    <location>
        <begin position="1"/>
        <end position="38"/>
    </location>
</feature>
<protein>
    <submittedName>
        <fullName evidence="2">Uncharacterized protein</fullName>
    </submittedName>
</protein>
<reference evidence="3" key="1">
    <citation type="journal article" date="2019" name="Int. J. Syst. Evol. Microbiol.">
        <title>The Global Catalogue of Microorganisms (GCM) 10K type strain sequencing project: providing services to taxonomists for standard genome sequencing and annotation.</title>
        <authorList>
            <consortium name="The Broad Institute Genomics Platform"/>
            <consortium name="The Broad Institute Genome Sequencing Center for Infectious Disease"/>
            <person name="Wu L."/>
            <person name="Ma J."/>
        </authorList>
    </citation>
    <scope>NUCLEOTIDE SEQUENCE [LARGE SCALE GENOMIC DNA]</scope>
    <source>
        <strain evidence="3">CGMCC 4.1437</strain>
    </source>
</reference>
<proteinExistence type="predicted"/>
<sequence length="81" mass="8665">MAGRHSRLPDPSAQRPADAEQQLRAVASGRPVPDGGDAAFLYRHESLPDGQVRTVMIRLDAAGLPFRPTAPDPAYGATERS</sequence>
<evidence type="ECO:0000256" key="1">
    <source>
        <dbReference type="SAM" id="MobiDB-lite"/>
    </source>
</evidence>
<name>A0ABW0X343_9ACTN</name>
<keyword evidence="3" id="KW-1185">Reference proteome</keyword>
<evidence type="ECO:0000313" key="3">
    <source>
        <dbReference type="Proteomes" id="UP001595975"/>
    </source>
</evidence>